<accession>A0AAE0FTJ7</accession>
<proteinExistence type="predicted"/>
<comment type="caution">
    <text evidence="4">The sequence shown here is derived from an EMBL/GenBank/DDBJ whole genome shotgun (WGS) entry which is preliminary data.</text>
</comment>
<dbReference type="AlphaFoldDB" id="A0AAE0FTJ7"/>
<dbReference type="Pfam" id="PF00128">
    <property type="entry name" value="Alpha-amylase"/>
    <property type="match status" value="1"/>
</dbReference>
<dbReference type="PANTHER" id="PTHR10357">
    <property type="entry name" value="ALPHA-AMYLASE FAMILY MEMBER"/>
    <property type="match status" value="1"/>
</dbReference>
<dbReference type="EMBL" id="LGRX02014236">
    <property type="protein sequence ID" value="KAK3264966.1"/>
    <property type="molecule type" value="Genomic_DNA"/>
</dbReference>
<sequence>MLGCRTDEHLFVHAANGTKLCLGEVGLWTQVGEVFQLAPRWCGDHCFDALMNYPFGSLGLGFFGDTELLSDGGVGGDYTVHPLDGHTFAEGIHHMHSAYAEVEGKRPTYLHMNVLDSHDTTRALDMLKGDVMAIKLCVFFQMTMPGPPMIYYGDEVGVVGGRDPDNRRAFPWDTASWNVDLHNFYRQSIALRRAHRVLRVGGYQQLELRYDGVEPLDQDKLHAFARWSTCSPSDAHSECPGDSMSDAGLDVAIVIFNAGIETINDLAVGLSDLEVAEGTVFVSVWGEETACKGVLGIGEGNMVKGIRLGPRSALVLLSQERAIDCSQESELDSEMFTSGLGI</sequence>
<protein>
    <recommendedName>
        <fullName evidence="3">Glycosyl hydrolase family 13 catalytic domain-containing protein</fullName>
    </recommendedName>
</protein>
<dbReference type="GO" id="GO:0005975">
    <property type="term" value="P:carbohydrate metabolic process"/>
    <property type="evidence" value="ECO:0007669"/>
    <property type="project" value="InterPro"/>
</dbReference>
<evidence type="ECO:0000256" key="1">
    <source>
        <dbReference type="ARBA" id="ARBA00022801"/>
    </source>
</evidence>
<organism evidence="4 5">
    <name type="scientific">Cymbomonas tetramitiformis</name>
    <dbReference type="NCBI Taxonomy" id="36881"/>
    <lineage>
        <taxon>Eukaryota</taxon>
        <taxon>Viridiplantae</taxon>
        <taxon>Chlorophyta</taxon>
        <taxon>Pyramimonadophyceae</taxon>
        <taxon>Pyramimonadales</taxon>
        <taxon>Pyramimonadaceae</taxon>
        <taxon>Cymbomonas</taxon>
    </lineage>
</organism>
<evidence type="ECO:0000313" key="4">
    <source>
        <dbReference type="EMBL" id="KAK3264966.1"/>
    </source>
</evidence>
<dbReference type="Gene3D" id="3.20.20.80">
    <property type="entry name" value="Glycosidases"/>
    <property type="match status" value="1"/>
</dbReference>
<dbReference type="GO" id="GO:0016798">
    <property type="term" value="F:hydrolase activity, acting on glycosyl bonds"/>
    <property type="evidence" value="ECO:0007669"/>
    <property type="project" value="UniProtKB-KW"/>
</dbReference>
<dbReference type="InterPro" id="IPR017853">
    <property type="entry name" value="GH"/>
</dbReference>
<keyword evidence="2" id="KW-0326">Glycosidase</keyword>
<keyword evidence="5" id="KW-1185">Reference proteome</keyword>
<dbReference type="SUPFAM" id="SSF51445">
    <property type="entry name" value="(Trans)glycosidases"/>
    <property type="match status" value="1"/>
</dbReference>
<dbReference type="Proteomes" id="UP001190700">
    <property type="component" value="Unassembled WGS sequence"/>
</dbReference>
<dbReference type="InterPro" id="IPR006047">
    <property type="entry name" value="GH13_cat_dom"/>
</dbReference>
<name>A0AAE0FTJ7_9CHLO</name>
<reference evidence="4 5" key="1">
    <citation type="journal article" date="2015" name="Genome Biol. Evol.">
        <title>Comparative Genomics of a Bacterivorous Green Alga Reveals Evolutionary Causalities and Consequences of Phago-Mixotrophic Mode of Nutrition.</title>
        <authorList>
            <person name="Burns J.A."/>
            <person name="Paasch A."/>
            <person name="Narechania A."/>
            <person name="Kim E."/>
        </authorList>
    </citation>
    <scope>NUCLEOTIDE SEQUENCE [LARGE SCALE GENOMIC DNA]</scope>
    <source>
        <strain evidence="4 5">PLY_AMNH</strain>
    </source>
</reference>
<evidence type="ECO:0000256" key="2">
    <source>
        <dbReference type="ARBA" id="ARBA00023295"/>
    </source>
</evidence>
<gene>
    <name evidence="4" type="ORF">CYMTET_26323</name>
</gene>
<evidence type="ECO:0000259" key="3">
    <source>
        <dbReference type="Pfam" id="PF00128"/>
    </source>
</evidence>
<keyword evidence="1" id="KW-0378">Hydrolase</keyword>
<feature type="domain" description="Glycosyl hydrolase family 13 catalytic" evidence="3">
    <location>
        <begin position="31"/>
        <end position="174"/>
    </location>
</feature>
<dbReference type="PANTHER" id="PTHR10357:SF210">
    <property type="entry name" value="MALTODEXTRIN GLUCOSIDASE"/>
    <property type="match status" value="1"/>
</dbReference>
<evidence type="ECO:0000313" key="5">
    <source>
        <dbReference type="Proteomes" id="UP001190700"/>
    </source>
</evidence>